<name>A0A346B249_9FIRM</name>
<evidence type="ECO:0000313" key="3">
    <source>
        <dbReference type="Proteomes" id="UP000254337"/>
    </source>
</evidence>
<evidence type="ECO:0000256" key="1">
    <source>
        <dbReference type="SAM" id="Phobius"/>
    </source>
</evidence>
<dbReference type="EMBL" id="CP029462">
    <property type="protein sequence ID" value="AXL22192.1"/>
    <property type="molecule type" value="Genomic_DNA"/>
</dbReference>
<dbReference type="AlphaFoldDB" id="A0A346B249"/>
<reference evidence="2 3" key="1">
    <citation type="submission" date="2018-05" db="EMBL/GenBank/DDBJ databases">
        <title>Complete genome sequence of Megasphaera sp. AJH120T, isolated from the ceca of a chicken.</title>
        <authorList>
            <person name="Maki J."/>
            <person name="Looft T."/>
        </authorList>
    </citation>
    <scope>NUCLEOTIDE SEQUENCE [LARGE SCALE GENOMIC DNA]</scope>
    <source>
        <strain evidence="2 3">AJH120</strain>
    </source>
</reference>
<dbReference type="OrthoDB" id="9780884at2"/>
<protein>
    <submittedName>
        <fullName evidence="2">Tat (Twin-arginine translocation) pathway signal sequence</fullName>
    </submittedName>
</protein>
<feature type="transmembrane region" description="Helical" evidence="1">
    <location>
        <begin position="33"/>
        <end position="55"/>
    </location>
</feature>
<sequence>MKGPFFINFMIIMSCICVCSAVLWNYIYRRSRWLALVVFVAAATVIAGAGLSYYGRVFPAVQGTVEGMLLMYGSLGAISWFFLFFLAFPVLVVASAAVFIERRLRRWKQKRRGVTTMPPVPPEKGRGITRRSFLRGVAAVIPVAAAGTSVLGNFVGESYLAVTRHDLHYPDLPDYLDGYKIGQISDVHLGLFVSPERLREALEALAAEGVSRVEITGDLIDELSLLPQCGDVLREMAAKFPDGIDYCYGNHEYYRGLEAITALLETTPVRILRNSAVEASAGRGEGLAERSGQDAAPFYVAGVDYSFARGDEAFTAQRREYVAQALDGVPESAFVVMLAHHSDFIDEGFERRIPLTMCGHTHGAQFALIGPVVESVGFKYLRGMYRQGGSYGYVNRGTGHWLPFRVFCSREATVFTLHKG</sequence>
<dbReference type="RefSeq" id="WP_107195716.1">
    <property type="nucleotide sequence ID" value="NZ_PSNP01000014.1"/>
</dbReference>
<feature type="transmembrane region" description="Helical" evidence="1">
    <location>
        <begin position="133"/>
        <end position="155"/>
    </location>
</feature>
<dbReference type="Gene3D" id="3.60.21.10">
    <property type="match status" value="1"/>
</dbReference>
<proteinExistence type="predicted"/>
<keyword evidence="3" id="KW-1185">Reference proteome</keyword>
<dbReference type="InterPro" id="IPR051158">
    <property type="entry name" value="Metallophosphoesterase_sf"/>
</dbReference>
<keyword evidence="1" id="KW-1133">Transmembrane helix</keyword>
<accession>A0A346B249</accession>
<keyword evidence="1" id="KW-0812">Transmembrane</keyword>
<feature type="transmembrane region" description="Helical" evidence="1">
    <location>
        <begin position="6"/>
        <end position="26"/>
    </location>
</feature>
<feature type="transmembrane region" description="Helical" evidence="1">
    <location>
        <begin position="75"/>
        <end position="100"/>
    </location>
</feature>
<dbReference type="Proteomes" id="UP000254337">
    <property type="component" value="Chromosome"/>
</dbReference>
<gene>
    <name evidence="2" type="ORF">DKB62_11820</name>
</gene>
<evidence type="ECO:0000313" key="2">
    <source>
        <dbReference type="EMBL" id="AXL22192.1"/>
    </source>
</evidence>
<dbReference type="InterPro" id="IPR029052">
    <property type="entry name" value="Metallo-depent_PP-like"/>
</dbReference>
<dbReference type="SUPFAM" id="SSF56300">
    <property type="entry name" value="Metallo-dependent phosphatases"/>
    <property type="match status" value="1"/>
</dbReference>
<dbReference type="PANTHER" id="PTHR31302">
    <property type="entry name" value="TRANSMEMBRANE PROTEIN WITH METALLOPHOSPHOESTERASE DOMAIN-RELATED"/>
    <property type="match status" value="1"/>
</dbReference>
<dbReference type="PROSITE" id="PS51257">
    <property type="entry name" value="PROKAR_LIPOPROTEIN"/>
    <property type="match status" value="1"/>
</dbReference>
<dbReference type="KEGG" id="meg:DKB62_11820"/>
<keyword evidence="1" id="KW-0472">Membrane</keyword>
<dbReference type="PANTHER" id="PTHR31302:SF0">
    <property type="entry name" value="TRANSMEMBRANE PROTEIN WITH METALLOPHOSPHOESTERASE DOMAIN"/>
    <property type="match status" value="1"/>
</dbReference>
<organism evidence="2 3">
    <name type="scientific">Megasphaera stantonii</name>
    <dbReference type="NCBI Taxonomy" id="2144175"/>
    <lineage>
        <taxon>Bacteria</taxon>
        <taxon>Bacillati</taxon>
        <taxon>Bacillota</taxon>
        <taxon>Negativicutes</taxon>
        <taxon>Veillonellales</taxon>
        <taxon>Veillonellaceae</taxon>
        <taxon>Megasphaera</taxon>
    </lineage>
</organism>